<accession>A0A0P4W1L1</accession>
<dbReference type="InterPro" id="IPR043502">
    <property type="entry name" value="DNA/RNA_pol_sf"/>
</dbReference>
<reference evidence="2" key="1">
    <citation type="submission" date="2015-09" db="EMBL/GenBank/DDBJ databases">
        <title>Scylla olivacea transcriptome.</title>
        <authorList>
            <person name="Ikhwanuddin M."/>
        </authorList>
    </citation>
    <scope>NUCLEOTIDE SEQUENCE</scope>
</reference>
<feature type="domain" description="Reverse transcriptase Ty1/copia-type" evidence="1">
    <location>
        <begin position="1"/>
        <end position="59"/>
    </location>
</feature>
<evidence type="ECO:0000313" key="2">
    <source>
        <dbReference type="EMBL" id="JAI58709.1"/>
    </source>
</evidence>
<dbReference type="InterPro" id="IPR013103">
    <property type="entry name" value="RVT_2"/>
</dbReference>
<sequence length="301" mass="34117">MKESLGDKFRMKDLGKISWYLGIQFVCDDNVIKMNQTKYVEKILEKFGMQHCKPAYTPCNMDVNKVCISSSESKLADINMYRGLVGSLIYIMTCTRPDLCFIVTKLSQNMTNPTTSHLTMAKHVLRYLKGTIDQCLTFKKSDESLNLIGYCDADWANAQDRRSITGYSFQLSSGGPLISWKTRKQRTVALSTCEAEYMALSAATQEAKFLLQLLEDMTGSTSINSCTIHCDNQGAIKLVENPVQHQRSKHIDIRYHFIRIEVQRGVVQLNYVPSDQNIADMFTKPVPKVKLCDFSKVIMGV</sequence>
<dbReference type="PANTHER" id="PTHR11439">
    <property type="entry name" value="GAG-POL-RELATED RETROTRANSPOSON"/>
    <property type="match status" value="1"/>
</dbReference>
<protein>
    <recommendedName>
        <fullName evidence="1">Reverse transcriptase Ty1/copia-type domain-containing protein</fullName>
    </recommendedName>
</protein>
<organism evidence="2">
    <name type="scientific">Scylla olivacea</name>
    <name type="common">Orange mud crab</name>
    <name type="synonym">Cancer olivacea</name>
    <dbReference type="NCBI Taxonomy" id="85551"/>
    <lineage>
        <taxon>Eukaryota</taxon>
        <taxon>Metazoa</taxon>
        <taxon>Ecdysozoa</taxon>
        <taxon>Arthropoda</taxon>
        <taxon>Crustacea</taxon>
        <taxon>Multicrustacea</taxon>
        <taxon>Malacostraca</taxon>
        <taxon>Eumalacostraca</taxon>
        <taxon>Eucarida</taxon>
        <taxon>Decapoda</taxon>
        <taxon>Pleocyemata</taxon>
        <taxon>Brachyura</taxon>
        <taxon>Eubrachyura</taxon>
        <taxon>Portunoidea</taxon>
        <taxon>Portunidae</taxon>
        <taxon>Portuninae</taxon>
        <taxon>Scylla</taxon>
    </lineage>
</organism>
<dbReference type="SUPFAM" id="SSF56672">
    <property type="entry name" value="DNA/RNA polymerases"/>
    <property type="match status" value="1"/>
</dbReference>
<dbReference type="EMBL" id="GDRN01099786">
    <property type="protein sequence ID" value="JAI58709.1"/>
    <property type="molecule type" value="Transcribed_RNA"/>
</dbReference>
<dbReference type="Pfam" id="PF07727">
    <property type="entry name" value="RVT_2"/>
    <property type="match status" value="1"/>
</dbReference>
<proteinExistence type="predicted"/>
<dbReference type="GO" id="GO:0071897">
    <property type="term" value="P:DNA biosynthetic process"/>
    <property type="evidence" value="ECO:0007669"/>
    <property type="project" value="UniProtKB-ARBA"/>
</dbReference>
<name>A0A0P4W1L1_SCYOL</name>
<dbReference type="CDD" id="cd09272">
    <property type="entry name" value="RNase_HI_RT_Ty1"/>
    <property type="match status" value="1"/>
</dbReference>
<dbReference type="AlphaFoldDB" id="A0A0P4W1L1"/>
<evidence type="ECO:0000259" key="1">
    <source>
        <dbReference type="Pfam" id="PF07727"/>
    </source>
</evidence>
<dbReference type="PANTHER" id="PTHR11439:SF483">
    <property type="entry name" value="PEPTIDE SYNTHASE GLIP-LIKE, PUTATIVE (AFU_ORTHOLOGUE AFUA_3G12920)-RELATED"/>
    <property type="match status" value="1"/>
</dbReference>